<feature type="active site" description="Proton acceptor" evidence="13">
    <location>
        <position position="65"/>
    </location>
</feature>
<comment type="caution">
    <text evidence="17">The sequence shown here is derived from an EMBL/GenBank/DDBJ whole genome shotgun (WGS) entry which is preliminary data.</text>
</comment>
<dbReference type="GO" id="GO:0009002">
    <property type="term" value="F:serine-type D-Ala-D-Ala carboxypeptidase activity"/>
    <property type="evidence" value="ECO:0007669"/>
    <property type="project" value="UniProtKB-EC"/>
</dbReference>
<comment type="function">
    <text evidence="1">Removes C-terminal D-alanyl residues from sugar-peptide cell wall precursors.</text>
</comment>
<evidence type="ECO:0000256" key="4">
    <source>
        <dbReference type="ARBA" id="ARBA00012448"/>
    </source>
</evidence>
<dbReference type="GO" id="GO:0009252">
    <property type="term" value="P:peptidoglycan biosynthetic process"/>
    <property type="evidence" value="ECO:0007669"/>
    <property type="project" value="UniProtKB-UniPathway"/>
</dbReference>
<evidence type="ECO:0000256" key="8">
    <source>
        <dbReference type="ARBA" id="ARBA00022801"/>
    </source>
</evidence>
<comment type="similarity">
    <text evidence="3 15">Belongs to the peptidase S11 family.</text>
</comment>
<evidence type="ECO:0000313" key="18">
    <source>
        <dbReference type="Proteomes" id="UP000248021"/>
    </source>
</evidence>
<keyword evidence="18" id="KW-1185">Reference proteome</keyword>
<keyword evidence="6" id="KW-0645">Protease</keyword>
<name>A0A2V3UC68_9HYPH</name>
<feature type="binding site" evidence="14">
    <location>
        <position position="229"/>
    </location>
    <ligand>
        <name>substrate</name>
    </ligand>
</feature>
<comment type="catalytic activity">
    <reaction evidence="12">
        <text>Preferential cleavage: (Ac)2-L-Lys-D-Ala-|-D-Ala. Also transpeptidation of peptidyl-alanyl moieties that are N-acyl substituents of D-alanine.</text>
        <dbReference type="EC" id="3.4.16.4"/>
    </reaction>
</comment>
<dbReference type="Pfam" id="PF00768">
    <property type="entry name" value="Peptidase_S11"/>
    <property type="match status" value="1"/>
</dbReference>
<keyword evidence="8" id="KW-0378">Hydrolase</keyword>
<accession>A0A2V3UC68</accession>
<dbReference type="Pfam" id="PF07943">
    <property type="entry name" value="PBP5_C"/>
    <property type="match status" value="1"/>
</dbReference>
<evidence type="ECO:0000256" key="1">
    <source>
        <dbReference type="ARBA" id="ARBA00003217"/>
    </source>
</evidence>
<dbReference type="UniPathway" id="UPA00219"/>
<dbReference type="PANTHER" id="PTHR21581">
    <property type="entry name" value="D-ALANYL-D-ALANINE CARBOXYPEPTIDASE"/>
    <property type="match status" value="1"/>
</dbReference>
<evidence type="ECO:0000256" key="3">
    <source>
        <dbReference type="ARBA" id="ARBA00007164"/>
    </source>
</evidence>
<evidence type="ECO:0000256" key="15">
    <source>
        <dbReference type="RuleBase" id="RU004016"/>
    </source>
</evidence>
<evidence type="ECO:0000256" key="10">
    <source>
        <dbReference type="ARBA" id="ARBA00022984"/>
    </source>
</evidence>
<dbReference type="InterPro" id="IPR037167">
    <property type="entry name" value="Peptidase_S11_C_sf"/>
</dbReference>
<evidence type="ECO:0000259" key="16">
    <source>
        <dbReference type="SMART" id="SM00936"/>
    </source>
</evidence>
<keyword evidence="10" id="KW-0573">Peptidoglycan synthesis</keyword>
<dbReference type="RefSeq" id="WP_245449543.1">
    <property type="nucleotide sequence ID" value="NZ_JAHBRY010000001.1"/>
</dbReference>
<dbReference type="PRINTS" id="PR00725">
    <property type="entry name" value="DADACBPTASE1"/>
</dbReference>
<keyword evidence="9" id="KW-0133">Cell shape</keyword>
<evidence type="ECO:0000256" key="11">
    <source>
        <dbReference type="ARBA" id="ARBA00023316"/>
    </source>
</evidence>
<dbReference type="InterPro" id="IPR018044">
    <property type="entry name" value="Peptidase_S11"/>
</dbReference>
<dbReference type="InterPro" id="IPR015956">
    <property type="entry name" value="Peniciliin-bd_prot_C_sf"/>
</dbReference>
<reference evidence="17 18" key="1">
    <citation type="submission" date="2018-05" db="EMBL/GenBank/DDBJ databases">
        <title>Genomic Encyclopedia of Type Strains, Phase IV (KMG-IV): sequencing the most valuable type-strain genomes for metagenomic binning, comparative biology and taxonomic classification.</title>
        <authorList>
            <person name="Goeker M."/>
        </authorList>
    </citation>
    <scope>NUCLEOTIDE SEQUENCE [LARGE SCALE GENOMIC DNA]</scope>
    <source>
        <strain evidence="17 18">DSM 6462</strain>
    </source>
</reference>
<comment type="pathway">
    <text evidence="2">Cell wall biogenesis; peptidoglycan biosynthesis.</text>
</comment>
<feature type="active site" description="Acyl-ester intermediate" evidence="13">
    <location>
        <position position="62"/>
    </location>
</feature>
<evidence type="ECO:0000256" key="13">
    <source>
        <dbReference type="PIRSR" id="PIRSR618044-1"/>
    </source>
</evidence>
<evidence type="ECO:0000256" key="2">
    <source>
        <dbReference type="ARBA" id="ARBA00004752"/>
    </source>
</evidence>
<evidence type="ECO:0000256" key="7">
    <source>
        <dbReference type="ARBA" id="ARBA00022729"/>
    </source>
</evidence>
<evidence type="ECO:0000256" key="5">
    <source>
        <dbReference type="ARBA" id="ARBA00022645"/>
    </source>
</evidence>
<organism evidence="17 18">
    <name type="scientific">Chelatococcus asaccharovorans</name>
    <dbReference type="NCBI Taxonomy" id="28210"/>
    <lineage>
        <taxon>Bacteria</taxon>
        <taxon>Pseudomonadati</taxon>
        <taxon>Pseudomonadota</taxon>
        <taxon>Alphaproteobacteria</taxon>
        <taxon>Hyphomicrobiales</taxon>
        <taxon>Chelatococcaceae</taxon>
        <taxon>Chelatococcus</taxon>
    </lineage>
</organism>
<feature type="domain" description="Peptidase S11 D-Ala-D-Ala carboxypeptidase A C-terminal" evidence="16">
    <location>
        <begin position="279"/>
        <end position="369"/>
    </location>
</feature>
<dbReference type="SMART" id="SM00936">
    <property type="entry name" value="PBP5_C"/>
    <property type="match status" value="1"/>
</dbReference>
<keyword evidence="7" id="KW-0732">Signal</keyword>
<dbReference type="SUPFAM" id="SSF69189">
    <property type="entry name" value="Penicillin-binding protein associated domain"/>
    <property type="match status" value="1"/>
</dbReference>
<evidence type="ECO:0000256" key="14">
    <source>
        <dbReference type="PIRSR" id="PIRSR618044-2"/>
    </source>
</evidence>
<gene>
    <name evidence="17" type="ORF">C7450_103246</name>
</gene>
<evidence type="ECO:0000256" key="6">
    <source>
        <dbReference type="ARBA" id="ARBA00022670"/>
    </source>
</evidence>
<dbReference type="InterPro" id="IPR012338">
    <property type="entry name" value="Beta-lactam/transpept-like"/>
</dbReference>
<feature type="active site" evidence="13">
    <location>
        <position position="127"/>
    </location>
</feature>
<dbReference type="EC" id="3.4.16.4" evidence="4"/>
<dbReference type="InterPro" id="IPR001967">
    <property type="entry name" value="Peptidase_S11_N"/>
</dbReference>
<dbReference type="PANTHER" id="PTHR21581:SF6">
    <property type="entry name" value="TRAFFICKING PROTEIN PARTICLE COMPLEX SUBUNIT 12"/>
    <property type="match status" value="1"/>
</dbReference>
<dbReference type="AlphaFoldDB" id="A0A2V3UC68"/>
<evidence type="ECO:0000256" key="9">
    <source>
        <dbReference type="ARBA" id="ARBA00022960"/>
    </source>
</evidence>
<dbReference type="Proteomes" id="UP000248021">
    <property type="component" value="Unassembled WGS sequence"/>
</dbReference>
<dbReference type="Gene3D" id="3.40.710.10">
    <property type="entry name" value="DD-peptidase/beta-lactamase superfamily"/>
    <property type="match status" value="1"/>
</dbReference>
<dbReference type="GO" id="GO:0071555">
    <property type="term" value="P:cell wall organization"/>
    <property type="evidence" value="ECO:0007669"/>
    <property type="project" value="UniProtKB-KW"/>
</dbReference>
<sequence>MTQAIGATVGHAARIAGLVLVMTGMAAAQDLRTAAPFALLMDYGSGTILYEKAADTLMIPASMAKVMTAELLFREIKEGRITFDTEFVVSENAWRRGGAPSGGSAMYAELGSSVKVIDLMQGLAIQSGNDAAIVIAEGIAGNEANFARMMTDRARELGLSRSTFMNATGLDDPDQRTTARDLALLTAHIIRTYPDLYAYFGKPEFTWNKIRQLNRNPLIAMSIGADGVKTGYLKDAGYGVIGSAVSGGRRLIVVVNGLKTAKDRADDARRLLDWGFRSFETRRLFGANVEVGEADVYGGAEGSVGLVSVNPIEILIPRGSADKLVGKIVYTGPLMPPVAAGKEVARFKVTRGDVEVLDIPLVTARAVEKGSVSQRAFSAMFELSTGFIRDAFKKL</sequence>
<dbReference type="SUPFAM" id="SSF56601">
    <property type="entry name" value="beta-lactamase/transpeptidase-like"/>
    <property type="match status" value="1"/>
</dbReference>
<proteinExistence type="inferred from homology"/>
<keyword evidence="5 17" id="KW-0121">Carboxypeptidase</keyword>
<dbReference type="GO" id="GO:0008360">
    <property type="term" value="P:regulation of cell shape"/>
    <property type="evidence" value="ECO:0007669"/>
    <property type="project" value="UniProtKB-KW"/>
</dbReference>
<dbReference type="Gene3D" id="2.60.410.10">
    <property type="entry name" value="D-Ala-D-Ala carboxypeptidase, C-terminal domain"/>
    <property type="match status" value="1"/>
</dbReference>
<protein>
    <recommendedName>
        <fullName evidence="4">serine-type D-Ala-D-Ala carboxypeptidase</fullName>
        <ecNumber evidence="4">3.4.16.4</ecNumber>
    </recommendedName>
</protein>
<evidence type="ECO:0000256" key="12">
    <source>
        <dbReference type="ARBA" id="ARBA00034000"/>
    </source>
</evidence>
<evidence type="ECO:0000313" key="17">
    <source>
        <dbReference type="EMBL" id="PXW61728.1"/>
    </source>
</evidence>
<dbReference type="EMBL" id="QJJK01000003">
    <property type="protein sequence ID" value="PXW61728.1"/>
    <property type="molecule type" value="Genomic_DNA"/>
</dbReference>
<dbReference type="InterPro" id="IPR012907">
    <property type="entry name" value="Peptidase_S11_C"/>
</dbReference>
<dbReference type="GO" id="GO:0006508">
    <property type="term" value="P:proteolysis"/>
    <property type="evidence" value="ECO:0007669"/>
    <property type="project" value="UniProtKB-KW"/>
</dbReference>
<keyword evidence="11" id="KW-0961">Cell wall biogenesis/degradation</keyword>